<evidence type="ECO:0000256" key="2">
    <source>
        <dbReference type="ARBA" id="ARBA00022448"/>
    </source>
</evidence>
<keyword evidence="4 7" id="KW-1133">Transmembrane helix</keyword>
<feature type="transmembrane region" description="Helical" evidence="7">
    <location>
        <begin position="183"/>
        <end position="201"/>
    </location>
</feature>
<accession>A0A1Q8RX15</accession>
<feature type="transmembrane region" description="Helical" evidence="7">
    <location>
        <begin position="418"/>
        <end position="440"/>
    </location>
</feature>
<comment type="caution">
    <text evidence="8">The sequence shown here is derived from an EMBL/GenBank/DDBJ whole genome shotgun (WGS) entry which is preliminary data.</text>
</comment>
<feature type="transmembrane region" description="Helical" evidence="7">
    <location>
        <begin position="246"/>
        <end position="267"/>
    </location>
</feature>
<sequence>MPSTPSTPSISSAVEQKGAITRTVAEDKAGPSDLKRQASDDVWAVGASSQNYEPIPEYEGRHRYDPNAIWPEEEEKKLVRRLDYRICSWVCLMFFALQLDRGNINQALSDNMLQDLGLSTNQYNYGMTIFYLSFLCAELPSQMISKKLGPDVWIPIQMVSWSTIAACQCLIKGEKGFYATRCLLGLIEGGFIPDAILYLSYFYKSKELPIRMSFFYCSSHTTEIIAAFLAFGILRLRGTGGWEGWRWLFALEGGLTAIIGVVSWFYLPPSPTQTASWFRGKDGWFSEREEIIMVNRVLRDDPSKGGMHNRQGLTLKLLWSALCDFDLWPIYLYGLTLLIPVIPIKAYLTINLKALGFDTFQTNLLTIPAYVLFLIQLVAWSWISERFNNRMATVFIYSVWVFPLILALELLPSGSSPWVWYAVTALTIGYPYVHSILVSLTSRNAGSVRTRTVGSALYNMTVQASSIMASNVYQKDDAPLYRRGNKILLALIVWNGLFAWIIKAYYIWRNKTRDQIWNSMTPQERDNYLATTKDEGSKRLDFRFAH</sequence>
<keyword evidence="2" id="KW-0813">Transport</keyword>
<evidence type="ECO:0000256" key="1">
    <source>
        <dbReference type="ARBA" id="ARBA00004141"/>
    </source>
</evidence>
<protein>
    <submittedName>
        <fullName evidence="8">Putative transporter YIL166C-like protein 12</fullName>
    </submittedName>
</protein>
<evidence type="ECO:0000256" key="3">
    <source>
        <dbReference type="ARBA" id="ARBA00022692"/>
    </source>
</evidence>
<comment type="subcellular location">
    <subcellularLocation>
        <location evidence="1">Membrane</location>
        <topology evidence="1">Multi-pass membrane protein</topology>
    </subcellularLocation>
</comment>
<feature type="transmembrane region" description="Helical" evidence="7">
    <location>
        <begin position="330"/>
        <end position="350"/>
    </location>
</feature>
<dbReference type="OrthoDB" id="1935484at2759"/>
<feature type="transmembrane region" description="Helical" evidence="7">
    <location>
        <begin position="394"/>
        <end position="411"/>
    </location>
</feature>
<dbReference type="PANTHER" id="PTHR43791:SF104">
    <property type="entry name" value="MAJOR FACILITATOR SUPERFAMILY (MFS) PROFILE DOMAIN-CONTAINING PROTEIN-RELATED"/>
    <property type="match status" value="1"/>
</dbReference>
<gene>
    <name evidence="8" type="ORF">CCHL11_09517</name>
</gene>
<evidence type="ECO:0000313" key="8">
    <source>
        <dbReference type="EMBL" id="OLN89772.1"/>
    </source>
</evidence>
<dbReference type="InterPro" id="IPR036259">
    <property type="entry name" value="MFS_trans_sf"/>
</dbReference>
<evidence type="ECO:0000256" key="5">
    <source>
        <dbReference type="ARBA" id="ARBA00023136"/>
    </source>
</evidence>
<feature type="transmembrane region" description="Helical" evidence="7">
    <location>
        <begin position="487"/>
        <end position="508"/>
    </location>
</feature>
<feature type="transmembrane region" description="Helical" evidence="7">
    <location>
        <begin position="213"/>
        <end position="234"/>
    </location>
</feature>
<feature type="compositionally biased region" description="Low complexity" evidence="6">
    <location>
        <begin position="1"/>
        <end position="12"/>
    </location>
</feature>
<evidence type="ECO:0000256" key="6">
    <source>
        <dbReference type="SAM" id="MobiDB-lite"/>
    </source>
</evidence>
<organism evidence="8 9">
    <name type="scientific">Colletotrichum chlorophyti</name>
    <dbReference type="NCBI Taxonomy" id="708187"/>
    <lineage>
        <taxon>Eukaryota</taxon>
        <taxon>Fungi</taxon>
        <taxon>Dikarya</taxon>
        <taxon>Ascomycota</taxon>
        <taxon>Pezizomycotina</taxon>
        <taxon>Sordariomycetes</taxon>
        <taxon>Hypocreomycetidae</taxon>
        <taxon>Glomerellales</taxon>
        <taxon>Glomerellaceae</taxon>
        <taxon>Colletotrichum</taxon>
    </lineage>
</organism>
<dbReference type="EMBL" id="MPGH01000074">
    <property type="protein sequence ID" value="OLN89772.1"/>
    <property type="molecule type" value="Genomic_DNA"/>
</dbReference>
<evidence type="ECO:0000256" key="4">
    <source>
        <dbReference type="ARBA" id="ARBA00022989"/>
    </source>
</evidence>
<dbReference type="GO" id="GO:0022857">
    <property type="term" value="F:transmembrane transporter activity"/>
    <property type="evidence" value="ECO:0007669"/>
    <property type="project" value="InterPro"/>
</dbReference>
<reference evidence="8 9" key="1">
    <citation type="submission" date="2016-11" db="EMBL/GenBank/DDBJ databases">
        <title>Draft Genome Assembly of Colletotrichum chlorophyti a pathogen of herbaceous plants.</title>
        <authorList>
            <person name="Gan P."/>
            <person name="Narusaka M."/>
            <person name="Tsushima A."/>
            <person name="Narusaka Y."/>
            <person name="Takano Y."/>
            <person name="Shirasu K."/>
        </authorList>
    </citation>
    <scope>NUCLEOTIDE SEQUENCE [LARGE SCALE GENOMIC DNA]</scope>
    <source>
        <strain evidence="8 9">NTL11</strain>
    </source>
</reference>
<dbReference type="Gene3D" id="1.20.1250.20">
    <property type="entry name" value="MFS general substrate transporter like domains"/>
    <property type="match status" value="1"/>
</dbReference>
<keyword evidence="9" id="KW-1185">Reference proteome</keyword>
<evidence type="ECO:0000313" key="9">
    <source>
        <dbReference type="Proteomes" id="UP000186583"/>
    </source>
</evidence>
<feature type="transmembrane region" description="Helical" evidence="7">
    <location>
        <begin position="362"/>
        <end position="382"/>
    </location>
</feature>
<keyword evidence="5 7" id="KW-0472">Membrane</keyword>
<dbReference type="AlphaFoldDB" id="A0A1Q8RX15"/>
<dbReference type="FunFam" id="1.20.1250.20:FF:000106">
    <property type="entry name" value="MFS transporter, putative"/>
    <property type="match status" value="1"/>
</dbReference>
<proteinExistence type="predicted"/>
<dbReference type="Pfam" id="PF07690">
    <property type="entry name" value="MFS_1"/>
    <property type="match status" value="1"/>
</dbReference>
<dbReference type="SUPFAM" id="SSF103473">
    <property type="entry name" value="MFS general substrate transporter"/>
    <property type="match status" value="1"/>
</dbReference>
<feature type="region of interest" description="Disordered" evidence="6">
    <location>
        <begin position="1"/>
        <end position="38"/>
    </location>
</feature>
<dbReference type="InterPro" id="IPR011701">
    <property type="entry name" value="MFS"/>
</dbReference>
<dbReference type="PANTHER" id="PTHR43791">
    <property type="entry name" value="PERMEASE-RELATED"/>
    <property type="match status" value="1"/>
</dbReference>
<dbReference type="GO" id="GO:0016020">
    <property type="term" value="C:membrane"/>
    <property type="evidence" value="ECO:0007669"/>
    <property type="project" value="UniProtKB-SubCell"/>
</dbReference>
<name>A0A1Q8RX15_9PEZI</name>
<dbReference type="Proteomes" id="UP000186583">
    <property type="component" value="Unassembled WGS sequence"/>
</dbReference>
<keyword evidence="3 7" id="KW-0812">Transmembrane</keyword>
<feature type="compositionally biased region" description="Basic and acidic residues" evidence="6">
    <location>
        <begin position="24"/>
        <end position="38"/>
    </location>
</feature>
<evidence type="ECO:0000256" key="7">
    <source>
        <dbReference type="SAM" id="Phobius"/>
    </source>
</evidence>